<comment type="caution">
    <text evidence="2">The sequence shown here is derived from an EMBL/GenBank/DDBJ whole genome shotgun (WGS) entry which is preliminary data.</text>
</comment>
<proteinExistence type="predicted"/>
<keyword evidence="3" id="KW-1185">Reference proteome</keyword>
<evidence type="ECO:0000256" key="1">
    <source>
        <dbReference type="SAM" id="MobiDB-lite"/>
    </source>
</evidence>
<dbReference type="Proteomes" id="UP001285441">
    <property type="component" value="Unassembled WGS sequence"/>
</dbReference>
<gene>
    <name evidence="2" type="ORF">B0H63DRAFT_88429</name>
</gene>
<evidence type="ECO:0000313" key="2">
    <source>
        <dbReference type="EMBL" id="KAK3367974.1"/>
    </source>
</evidence>
<accession>A0AAE0K0X2</accession>
<name>A0AAE0K0X2_9PEZI</name>
<organism evidence="2 3">
    <name type="scientific">Podospora didyma</name>
    <dbReference type="NCBI Taxonomy" id="330526"/>
    <lineage>
        <taxon>Eukaryota</taxon>
        <taxon>Fungi</taxon>
        <taxon>Dikarya</taxon>
        <taxon>Ascomycota</taxon>
        <taxon>Pezizomycotina</taxon>
        <taxon>Sordariomycetes</taxon>
        <taxon>Sordariomycetidae</taxon>
        <taxon>Sordariales</taxon>
        <taxon>Podosporaceae</taxon>
        <taxon>Podospora</taxon>
    </lineage>
</organism>
<dbReference type="AlphaFoldDB" id="A0AAE0K0X2"/>
<evidence type="ECO:0000313" key="3">
    <source>
        <dbReference type="Proteomes" id="UP001285441"/>
    </source>
</evidence>
<reference evidence="2" key="2">
    <citation type="submission" date="2023-06" db="EMBL/GenBank/DDBJ databases">
        <authorList>
            <consortium name="Lawrence Berkeley National Laboratory"/>
            <person name="Haridas S."/>
            <person name="Hensen N."/>
            <person name="Bonometti L."/>
            <person name="Westerberg I."/>
            <person name="Brannstrom I.O."/>
            <person name="Guillou S."/>
            <person name="Cros-Aarteil S."/>
            <person name="Calhoun S."/>
            <person name="Kuo A."/>
            <person name="Mondo S."/>
            <person name="Pangilinan J."/>
            <person name="Riley R."/>
            <person name="LaButti K."/>
            <person name="Andreopoulos B."/>
            <person name="Lipzen A."/>
            <person name="Chen C."/>
            <person name="Yanf M."/>
            <person name="Daum C."/>
            <person name="Ng V."/>
            <person name="Clum A."/>
            <person name="Steindorff A."/>
            <person name="Ohm R."/>
            <person name="Martin F."/>
            <person name="Silar P."/>
            <person name="Natvig D."/>
            <person name="Lalanne C."/>
            <person name="Gautier V."/>
            <person name="Ament-velasquez S.L."/>
            <person name="Kruys A."/>
            <person name="Hutchinson M.I."/>
            <person name="Powell A.J."/>
            <person name="Barry K."/>
            <person name="Miller A.N."/>
            <person name="Grigoriev I.V."/>
            <person name="Debuchy R."/>
            <person name="Gladieux P."/>
            <person name="Thoren M.H."/>
            <person name="Johannesson H."/>
        </authorList>
    </citation>
    <scope>NUCLEOTIDE SEQUENCE</scope>
    <source>
        <strain evidence="2">CBS 232.78</strain>
    </source>
</reference>
<dbReference type="EMBL" id="JAULSW010000011">
    <property type="protein sequence ID" value="KAK3367974.1"/>
    <property type="molecule type" value="Genomic_DNA"/>
</dbReference>
<feature type="region of interest" description="Disordered" evidence="1">
    <location>
        <begin position="246"/>
        <end position="311"/>
    </location>
</feature>
<protein>
    <submittedName>
        <fullName evidence="2">Uncharacterized protein</fullName>
    </submittedName>
</protein>
<feature type="compositionally biased region" description="Basic and acidic residues" evidence="1">
    <location>
        <begin position="302"/>
        <end position="311"/>
    </location>
</feature>
<sequence>MDTVTDANLAAEMAIATVTDSNFMDTPFVGQLPRGLPLEIAEKVIGGLGPIKKLPLITPLQPTEDLDEDPLDQSYLDTRCTLLQLCRTSKLFKRLCTPLVYENPVVRNPEEVQLFSRTLATIGHRGSMVRSFVWLGRGNRPVLAVNTSMGVPTECCNPSRLKQPPPEPPAALVVLAKHTRGPITRTCCGAIAAVIAMASTDALKTLFLTHRVPLAPRAEINVSDAFDPLRDQNMDELATRLIGHKRPALQSPAVSQELRHKHNAGPWPPQLARGRAHLGADTKKRPPNVAGATPYRVQGSPARRDLAQTRH</sequence>
<reference evidence="2" key="1">
    <citation type="journal article" date="2023" name="Mol. Phylogenet. Evol.">
        <title>Genome-scale phylogeny and comparative genomics of the fungal order Sordariales.</title>
        <authorList>
            <person name="Hensen N."/>
            <person name="Bonometti L."/>
            <person name="Westerberg I."/>
            <person name="Brannstrom I.O."/>
            <person name="Guillou S."/>
            <person name="Cros-Aarteil S."/>
            <person name="Calhoun S."/>
            <person name="Haridas S."/>
            <person name="Kuo A."/>
            <person name="Mondo S."/>
            <person name="Pangilinan J."/>
            <person name="Riley R."/>
            <person name="LaButti K."/>
            <person name="Andreopoulos B."/>
            <person name="Lipzen A."/>
            <person name="Chen C."/>
            <person name="Yan M."/>
            <person name="Daum C."/>
            <person name="Ng V."/>
            <person name="Clum A."/>
            <person name="Steindorff A."/>
            <person name="Ohm R.A."/>
            <person name="Martin F."/>
            <person name="Silar P."/>
            <person name="Natvig D.O."/>
            <person name="Lalanne C."/>
            <person name="Gautier V."/>
            <person name="Ament-Velasquez S.L."/>
            <person name="Kruys A."/>
            <person name="Hutchinson M.I."/>
            <person name="Powell A.J."/>
            <person name="Barry K."/>
            <person name="Miller A.N."/>
            <person name="Grigoriev I.V."/>
            <person name="Debuchy R."/>
            <person name="Gladieux P."/>
            <person name="Hiltunen Thoren M."/>
            <person name="Johannesson H."/>
        </authorList>
    </citation>
    <scope>NUCLEOTIDE SEQUENCE</scope>
    <source>
        <strain evidence="2">CBS 232.78</strain>
    </source>
</reference>